<evidence type="ECO:0000256" key="1">
    <source>
        <dbReference type="SAM" id="MobiDB-lite"/>
    </source>
</evidence>
<dbReference type="AlphaFoldDB" id="A0A0L0FJZ2"/>
<reference evidence="2 3" key="1">
    <citation type="submission" date="2011-02" db="EMBL/GenBank/DDBJ databases">
        <title>The Genome Sequence of Sphaeroforma arctica JP610.</title>
        <authorList>
            <consortium name="The Broad Institute Genome Sequencing Platform"/>
            <person name="Russ C."/>
            <person name="Cuomo C."/>
            <person name="Young S.K."/>
            <person name="Zeng Q."/>
            <person name="Gargeya S."/>
            <person name="Alvarado L."/>
            <person name="Berlin A."/>
            <person name="Chapman S.B."/>
            <person name="Chen Z."/>
            <person name="Freedman E."/>
            <person name="Gellesch M."/>
            <person name="Goldberg J."/>
            <person name="Griggs A."/>
            <person name="Gujja S."/>
            <person name="Heilman E."/>
            <person name="Heiman D."/>
            <person name="Howarth C."/>
            <person name="Mehta T."/>
            <person name="Neiman D."/>
            <person name="Pearson M."/>
            <person name="Roberts A."/>
            <person name="Saif S."/>
            <person name="Shea T."/>
            <person name="Shenoy N."/>
            <person name="Sisk P."/>
            <person name="Stolte C."/>
            <person name="Sykes S."/>
            <person name="White J."/>
            <person name="Yandava C."/>
            <person name="Burger G."/>
            <person name="Gray M.W."/>
            <person name="Holland P.W.H."/>
            <person name="King N."/>
            <person name="Lang F.B.F."/>
            <person name="Roger A.J."/>
            <person name="Ruiz-Trillo I."/>
            <person name="Haas B."/>
            <person name="Nusbaum C."/>
            <person name="Birren B."/>
        </authorList>
    </citation>
    <scope>NUCLEOTIDE SEQUENCE [LARGE SCALE GENOMIC DNA]</scope>
    <source>
        <strain evidence="2 3">JP610</strain>
    </source>
</reference>
<sequence length="98" mass="11030">GLDVATRLPRSRDVSPPDVTQYNRLPSFDDGKSSPSPSKRTSMANPVDSQLEALQKDVTLLKKQVELRHRDSYLTIALKLAVIGLVAERAYNYYLKVR</sequence>
<evidence type="ECO:0008006" key="4">
    <source>
        <dbReference type="Google" id="ProtNLM"/>
    </source>
</evidence>
<accession>A0A0L0FJZ2</accession>
<dbReference type="EMBL" id="KQ243136">
    <property type="protein sequence ID" value="KNC76368.1"/>
    <property type="molecule type" value="Genomic_DNA"/>
</dbReference>
<gene>
    <name evidence="2" type="ORF">SARC_11126</name>
</gene>
<proteinExistence type="predicted"/>
<evidence type="ECO:0000313" key="2">
    <source>
        <dbReference type="EMBL" id="KNC76368.1"/>
    </source>
</evidence>
<dbReference type="GeneID" id="25911630"/>
<evidence type="ECO:0000313" key="3">
    <source>
        <dbReference type="Proteomes" id="UP000054560"/>
    </source>
</evidence>
<organism evidence="2 3">
    <name type="scientific">Sphaeroforma arctica JP610</name>
    <dbReference type="NCBI Taxonomy" id="667725"/>
    <lineage>
        <taxon>Eukaryota</taxon>
        <taxon>Ichthyosporea</taxon>
        <taxon>Ichthyophonida</taxon>
        <taxon>Sphaeroforma</taxon>
    </lineage>
</organism>
<feature type="non-terminal residue" evidence="2">
    <location>
        <position position="1"/>
    </location>
</feature>
<keyword evidence="3" id="KW-1185">Reference proteome</keyword>
<name>A0A0L0FJZ2_9EUKA</name>
<feature type="region of interest" description="Disordered" evidence="1">
    <location>
        <begin position="1"/>
        <end position="48"/>
    </location>
</feature>
<feature type="compositionally biased region" description="Polar residues" evidence="1">
    <location>
        <begin position="33"/>
        <end position="48"/>
    </location>
</feature>
<protein>
    <recommendedName>
        <fullName evidence="4">GOLD domain-containing protein</fullName>
    </recommendedName>
</protein>
<dbReference type="RefSeq" id="XP_014150270.1">
    <property type="nucleotide sequence ID" value="XM_014294795.1"/>
</dbReference>
<dbReference type="Proteomes" id="UP000054560">
    <property type="component" value="Unassembled WGS sequence"/>
</dbReference>